<comment type="similarity">
    <text evidence="1">Belongs to the peptidase C40 family.</text>
</comment>
<dbReference type="Pfam" id="PF00877">
    <property type="entry name" value="NLPC_P60"/>
    <property type="match status" value="1"/>
</dbReference>
<dbReference type="RefSeq" id="WP_083581288.1">
    <property type="nucleotide sequence ID" value="NZ_FOHL01000005.1"/>
</dbReference>
<dbReference type="EMBL" id="FRDL01000005">
    <property type="protein sequence ID" value="SHN67333.1"/>
    <property type="molecule type" value="Genomic_DNA"/>
</dbReference>
<dbReference type="Proteomes" id="UP000184066">
    <property type="component" value="Unassembled WGS sequence"/>
</dbReference>
<dbReference type="GO" id="GO:0008234">
    <property type="term" value="F:cysteine-type peptidase activity"/>
    <property type="evidence" value="ECO:0007669"/>
    <property type="project" value="UniProtKB-KW"/>
</dbReference>
<dbReference type="InterPro" id="IPR038765">
    <property type="entry name" value="Papain-like_cys_pep_sf"/>
</dbReference>
<keyword evidence="8" id="KW-1185">Reference proteome</keyword>
<evidence type="ECO:0000256" key="1">
    <source>
        <dbReference type="ARBA" id="ARBA00007074"/>
    </source>
</evidence>
<protein>
    <submittedName>
        <fullName evidence="7">Cell wall-associated hydrolase, NlpC family</fullName>
    </submittedName>
</protein>
<dbReference type="InterPro" id="IPR000064">
    <property type="entry name" value="NLP_P60_dom"/>
</dbReference>
<name>A0A1M7T9I8_9RHOB</name>
<dbReference type="Pfam" id="PF18348">
    <property type="entry name" value="SH3_16"/>
    <property type="match status" value="1"/>
</dbReference>
<dbReference type="PANTHER" id="PTHR47359:SF3">
    <property type="entry name" value="NLP_P60 DOMAIN-CONTAINING PROTEIN-RELATED"/>
    <property type="match status" value="1"/>
</dbReference>
<sequence>MSAPRDGAGPVRGGAGAAGPAAATTAGAGAPAAEEAARQTGRRAGTGADAPPPDPRRHAWREDLADEALRGRVRARRFVRPERMRVVRPVLDLRAAPGAAGLSSQLVLGAEAAVFEIADGVAWLQSLADGYVGYADAAGLAPAAELPAPRWRIAAPLAHVYPRPDIKTAPVMTAPMNALLDGEPEGDFLRTPLGFVHLRHAAPIDAPAPDFVAEAERLLGAPYLWGGTTALGIDCSGLVQTAMAAAGRAAPRDSDMQAAELGAPLAPDAPLRRGDLAFWRGHVGIMLCERTLLHANAHHMAVAAEPLTEARARIARQYGEITVFRRP</sequence>
<feature type="domain" description="NlpC/P60" evidence="6">
    <location>
        <begin position="205"/>
        <end position="325"/>
    </location>
</feature>
<dbReference type="AlphaFoldDB" id="A0A1M7T9I8"/>
<dbReference type="OrthoDB" id="9813368at2"/>
<proteinExistence type="inferred from homology"/>
<evidence type="ECO:0000313" key="8">
    <source>
        <dbReference type="Proteomes" id="UP000184066"/>
    </source>
</evidence>
<evidence type="ECO:0000313" key="7">
    <source>
        <dbReference type="EMBL" id="SHN67333.1"/>
    </source>
</evidence>
<dbReference type="PROSITE" id="PS51935">
    <property type="entry name" value="NLPC_P60"/>
    <property type="match status" value="1"/>
</dbReference>
<dbReference type="SUPFAM" id="SSF54001">
    <property type="entry name" value="Cysteine proteinases"/>
    <property type="match status" value="1"/>
</dbReference>
<organism evidence="7 8">
    <name type="scientific">Oceanicella actignis</name>
    <dbReference type="NCBI Taxonomy" id="1189325"/>
    <lineage>
        <taxon>Bacteria</taxon>
        <taxon>Pseudomonadati</taxon>
        <taxon>Pseudomonadota</taxon>
        <taxon>Alphaproteobacteria</taxon>
        <taxon>Rhodobacterales</taxon>
        <taxon>Paracoccaceae</taxon>
        <taxon>Oceanicella</taxon>
    </lineage>
</organism>
<dbReference type="GO" id="GO:0006508">
    <property type="term" value="P:proteolysis"/>
    <property type="evidence" value="ECO:0007669"/>
    <property type="project" value="UniProtKB-KW"/>
</dbReference>
<evidence type="ECO:0000256" key="2">
    <source>
        <dbReference type="ARBA" id="ARBA00022670"/>
    </source>
</evidence>
<evidence type="ECO:0000259" key="6">
    <source>
        <dbReference type="PROSITE" id="PS51935"/>
    </source>
</evidence>
<evidence type="ECO:0000256" key="4">
    <source>
        <dbReference type="ARBA" id="ARBA00022807"/>
    </source>
</evidence>
<keyword evidence="4" id="KW-0788">Thiol protease</keyword>
<reference evidence="7 8" key="1">
    <citation type="submission" date="2016-12" db="EMBL/GenBank/DDBJ databases">
        <authorList>
            <person name="Song W.-J."/>
            <person name="Kurnit D.M."/>
        </authorList>
    </citation>
    <scope>NUCLEOTIDE SEQUENCE [LARGE SCALE GENOMIC DNA]</scope>
    <source>
        <strain evidence="7 8">CGMCC 1.10808</strain>
    </source>
</reference>
<dbReference type="InterPro" id="IPR051794">
    <property type="entry name" value="PG_Endopeptidase_C40"/>
</dbReference>
<keyword evidence="3 7" id="KW-0378">Hydrolase</keyword>
<evidence type="ECO:0000256" key="5">
    <source>
        <dbReference type="SAM" id="MobiDB-lite"/>
    </source>
</evidence>
<dbReference type="InterPro" id="IPR041382">
    <property type="entry name" value="SH3_16"/>
</dbReference>
<dbReference type="PANTHER" id="PTHR47359">
    <property type="entry name" value="PEPTIDOGLYCAN DL-ENDOPEPTIDASE CWLO"/>
    <property type="match status" value="1"/>
</dbReference>
<accession>A0A1M7T9I8</accession>
<dbReference type="STRING" id="1189325.SAMN04488119_105100"/>
<gene>
    <name evidence="7" type="ORF">SAMN05216200_10599</name>
</gene>
<feature type="region of interest" description="Disordered" evidence="5">
    <location>
        <begin position="1"/>
        <end position="59"/>
    </location>
</feature>
<dbReference type="Gene3D" id="3.90.1720.10">
    <property type="entry name" value="endopeptidase domain like (from Nostoc punctiforme)"/>
    <property type="match status" value="1"/>
</dbReference>
<evidence type="ECO:0000256" key="3">
    <source>
        <dbReference type="ARBA" id="ARBA00022801"/>
    </source>
</evidence>
<keyword evidence="2" id="KW-0645">Protease</keyword>
<feature type="compositionally biased region" description="Low complexity" evidence="5">
    <location>
        <begin position="18"/>
        <end position="49"/>
    </location>
</feature>